<dbReference type="AlphaFoldDB" id="A0A8J3QVH5"/>
<proteinExistence type="predicted"/>
<comment type="caution">
    <text evidence="2">The sequence shown here is derived from an EMBL/GenBank/DDBJ whole genome shotgun (WGS) entry which is preliminary data.</text>
</comment>
<organism evidence="2 3">
    <name type="scientific">Rugosimonospora africana</name>
    <dbReference type="NCBI Taxonomy" id="556532"/>
    <lineage>
        <taxon>Bacteria</taxon>
        <taxon>Bacillati</taxon>
        <taxon>Actinomycetota</taxon>
        <taxon>Actinomycetes</taxon>
        <taxon>Micromonosporales</taxon>
        <taxon>Micromonosporaceae</taxon>
        <taxon>Rugosimonospora</taxon>
    </lineage>
</organism>
<protein>
    <submittedName>
        <fullName evidence="2">Uncharacterized protein</fullName>
    </submittedName>
</protein>
<evidence type="ECO:0000313" key="2">
    <source>
        <dbReference type="EMBL" id="GIH16792.1"/>
    </source>
</evidence>
<dbReference type="EMBL" id="BONZ01000046">
    <property type="protein sequence ID" value="GIH16792.1"/>
    <property type="molecule type" value="Genomic_DNA"/>
</dbReference>
<name>A0A8J3QVH5_9ACTN</name>
<feature type="region of interest" description="Disordered" evidence="1">
    <location>
        <begin position="1"/>
        <end position="28"/>
    </location>
</feature>
<sequence>MPAVHRSVDTGVNDRWTADGRAGSDASGMKHLKDDELVPALSAELGQELRAAVYARVDTVLGPARMLSPLGNYLIARPAARAAAHRITERTDVPLDAAMILGITADALHVWRADPMLNRVGEHVGQVSLDRITDITVTPGRTWQQVTLVLAEGEKIEVEGRGAAHALAAAYRERRAG</sequence>
<accession>A0A8J3QVH5</accession>
<keyword evidence="3" id="KW-1185">Reference proteome</keyword>
<gene>
    <name evidence="2" type="ORF">Raf01_49640</name>
</gene>
<evidence type="ECO:0000256" key="1">
    <source>
        <dbReference type="SAM" id="MobiDB-lite"/>
    </source>
</evidence>
<evidence type="ECO:0000313" key="3">
    <source>
        <dbReference type="Proteomes" id="UP000642748"/>
    </source>
</evidence>
<dbReference type="Proteomes" id="UP000642748">
    <property type="component" value="Unassembled WGS sequence"/>
</dbReference>
<reference evidence="2" key="1">
    <citation type="submission" date="2021-01" db="EMBL/GenBank/DDBJ databases">
        <title>Whole genome shotgun sequence of Rugosimonospora africana NBRC 104875.</title>
        <authorList>
            <person name="Komaki H."/>
            <person name="Tamura T."/>
        </authorList>
    </citation>
    <scope>NUCLEOTIDE SEQUENCE</scope>
    <source>
        <strain evidence="2">NBRC 104875</strain>
    </source>
</reference>